<evidence type="ECO:0000313" key="11">
    <source>
        <dbReference type="EMBL" id="WCT10161.1"/>
    </source>
</evidence>
<feature type="transmembrane region" description="Helical" evidence="9">
    <location>
        <begin position="413"/>
        <end position="433"/>
    </location>
</feature>
<dbReference type="RefSeq" id="WP_273628277.1">
    <property type="nucleotide sequence ID" value="NZ_CP117167.1"/>
</dbReference>
<dbReference type="SMART" id="SM00388">
    <property type="entry name" value="HisKA"/>
    <property type="match status" value="1"/>
</dbReference>
<keyword evidence="7" id="KW-0067">ATP-binding</keyword>
<keyword evidence="9" id="KW-0472">Membrane</keyword>
<dbReference type="InterPro" id="IPR003661">
    <property type="entry name" value="HisK_dim/P_dom"/>
</dbReference>
<dbReference type="CDD" id="cd00082">
    <property type="entry name" value="HisKA"/>
    <property type="match status" value="1"/>
</dbReference>
<organism evidence="11 12">
    <name type="scientific">Mucilaginibacter jinjuensis</name>
    <dbReference type="NCBI Taxonomy" id="1176721"/>
    <lineage>
        <taxon>Bacteria</taxon>
        <taxon>Pseudomonadati</taxon>
        <taxon>Bacteroidota</taxon>
        <taxon>Sphingobacteriia</taxon>
        <taxon>Sphingobacteriales</taxon>
        <taxon>Sphingobacteriaceae</taxon>
        <taxon>Mucilaginibacter</taxon>
    </lineage>
</organism>
<name>A0ABY7T373_9SPHI</name>
<evidence type="ECO:0000256" key="3">
    <source>
        <dbReference type="ARBA" id="ARBA00022553"/>
    </source>
</evidence>
<keyword evidence="8" id="KW-0902">Two-component regulatory system</keyword>
<evidence type="ECO:0000313" key="12">
    <source>
        <dbReference type="Proteomes" id="UP001216139"/>
    </source>
</evidence>
<dbReference type="InterPro" id="IPR004358">
    <property type="entry name" value="Sig_transdc_His_kin-like_C"/>
</dbReference>
<keyword evidence="9" id="KW-1133">Transmembrane helix</keyword>
<dbReference type="PRINTS" id="PR00344">
    <property type="entry name" value="BCTRLSENSOR"/>
</dbReference>
<gene>
    <name evidence="11" type="ORF">PQO05_15610</name>
</gene>
<dbReference type="Gene3D" id="1.25.40.10">
    <property type="entry name" value="Tetratricopeptide repeat domain"/>
    <property type="match status" value="1"/>
</dbReference>
<reference evidence="11 12" key="1">
    <citation type="submission" date="2023-02" db="EMBL/GenBank/DDBJ databases">
        <title>Genome sequence of Mucilaginibacter jinjuensis strain KACC 16571.</title>
        <authorList>
            <person name="Kim S."/>
            <person name="Heo J."/>
            <person name="Kwon S.-W."/>
        </authorList>
    </citation>
    <scope>NUCLEOTIDE SEQUENCE [LARGE SCALE GENOMIC DNA]</scope>
    <source>
        <strain evidence="11 12">KACC 16571</strain>
    </source>
</reference>
<dbReference type="GO" id="GO:0016301">
    <property type="term" value="F:kinase activity"/>
    <property type="evidence" value="ECO:0007669"/>
    <property type="project" value="UniProtKB-KW"/>
</dbReference>
<keyword evidence="4" id="KW-0808">Transferase</keyword>
<feature type="domain" description="Histidine kinase" evidence="10">
    <location>
        <begin position="473"/>
        <end position="689"/>
    </location>
</feature>
<dbReference type="Pfam" id="PF02518">
    <property type="entry name" value="HATPase_c"/>
    <property type="match status" value="1"/>
</dbReference>
<evidence type="ECO:0000256" key="7">
    <source>
        <dbReference type="ARBA" id="ARBA00022840"/>
    </source>
</evidence>
<dbReference type="Gene3D" id="3.30.565.10">
    <property type="entry name" value="Histidine kinase-like ATPase, C-terminal domain"/>
    <property type="match status" value="1"/>
</dbReference>
<evidence type="ECO:0000259" key="10">
    <source>
        <dbReference type="PROSITE" id="PS50109"/>
    </source>
</evidence>
<evidence type="ECO:0000256" key="5">
    <source>
        <dbReference type="ARBA" id="ARBA00022741"/>
    </source>
</evidence>
<dbReference type="InterPro" id="IPR005467">
    <property type="entry name" value="His_kinase_dom"/>
</dbReference>
<evidence type="ECO:0000256" key="4">
    <source>
        <dbReference type="ARBA" id="ARBA00022679"/>
    </source>
</evidence>
<dbReference type="SUPFAM" id="SSF55874">
    <property type="entry name" value="ATPase domain of HSP90 chaperone/DNA topoisomerase II/histidine kinase"/>
    <property type="match status" value="1"/>
</dbReference>
<dbReference type="EC" id="2.7.13.3" evidence="2"/>
<evidence type="ECO:0000256" key="1">
    <source>
        <dbReference type="ARBA" id="ARBA00000085"/>
    </source>
</evidence>
<dbReference type="Gene3D" id="1.10.287.130">
    <property type="match status" value="1"/>
</dbReference>
<evidence type="ECO:0000256" key="2">
    <source>
        <dbReference type="ARBA" id="ARBA00012438"/>
    </source>
</evidence>
<evidence type="ECO:0000256" key="6">
    <source>
        <dbReference type="ARBA" id="ARBA00022777"/>
    </source>
</evidence>
<dbReference type="InterPro" id="IPR050351">
    <property type="entry name" value="BphY/WalK/GraS-like"/>
</dbReference>
<evidence type="ECO:0000256" key="8">
    <source>
        <dbReference type="ARBA" id="ARBA00023012"/>
    </source>
</evidence>
<dbReference type="Proteomes" id="UP001216139">
    <property type="component" value="Chromosome"/>
</dbReference>
<dbReference type="PROSITE" id="PS51257">
    <property type="entry name" value="PROKAR_LIPOPROTEIN"/>
    <property type="match status" value="1"/>
</dbReference>
<keyword evidence="12" id="KW-1185">Reference proteome</keyword>
<dbReference type="InterPro" id="IPR011990">
    <property type="entry name" value="TPR-like_helical_dom_sf"/>
</dbReference>
<dbReference type="InterPro" id="IPR003594">
    <property type="entry name" value="HATPase_dom"/>
</dbReference>
<dbReference type="InterPro" id="IPR036890">
    <property type="entry name" value="HATPase_C_sf"/>
</dbReference>
<sequence>MKLLCLKAIRSINQFKFTTVTFILIFLTSSCVKQTNTSYNKLKKDFQTVDSLFVAGKQDSALKLTEQLRPQIASDNPVITTYYFIKANHNDDGTFSGTHSAKMNLYADSAIAFFKNESRIKEYPNEYFQAVLLKGDACMRAKKYIAALDYYNKGKKVLADGSCDDGNLAQKMAYIYFSQKKYKLAAKYWAEGGSKLLHCVDKYTPQRLFFMRQGAFSNAGFAYFKAGINDSAQYYFIEDLKLIAKAEESKLVGNMYINGAREVVYDNLAGLNMRKGNWTLARQYLDSCFAIPVKEVDGLHIPPYIKLAELSIQSGDYKKAEEAFSHARALLNLYYKDNPDLNLEWNHQYAAYLFKIQKPIDAYKYQEDYIRIKDSINTTSASLYQLDVERELNTLNQRQSFSDLQRRNQSKKIYLTGIGVIVVLTLVIMVMMIRNLKKTQRNHKNATIHNQQLHVTLDELERVNKNYIRIMRVMAHDLRNPLSGMTGLATMLLGEDEFSEESRHMLKLIETTGIYSMEMISELLKSGLADESEVIEKQNLDLRALLYDSVELLQFKAKEKGQEITFNGGDSPIVANVNHEKIWRVFNNLIVNAIKFSHEGGAINVTIQQEGADVLIAVEDSGIGIPDKESDSIFEMFTPAKKFGTNGEQPFGLGLSISKRIIERHNGRIWFKSQVGMGTTFYISLPIAS</sequence>
<dbReference type="Pfam" id="PF00512">
    <property type="entry name" value="HisKA"/>
    <property type="match status" value="1"/>
</dbReference>
<evidence type="ECO:0000256" key="9">
    <source>
        <dbReference type="SAM" id="Phobius"/>
    </source>
</evidence>
<keyword evidence="5" id="KW-0547">Nucleotide-binding</keyword>
<keyword evidence="6 11" id="KW-0418">Kinase</keyword>
<dbReference type="PROSITE" id="PS50109">
    <property type="entry name" value="HIS_KIN"/>
    <property type="match status" value="1"/>
</dbReference>
<keyword evidence="9" id="KW-0812">Transmembrane</keyword>
<accession>A0ABY7T373</accession>
<dbReference type="PANTHER" id="PTHR42878:SF7">
    <property type="entry name" value="SENSOR HISTIDINE KINASE GLRK"/>
    <property type="match status" value="1"/>
</dbReference>
<dbReference type="EMBL" id="CP117167">
    <property type="protein sequence ID" value="WCT10161.1"/>
    <property type="molecule type" value="Genomic_DNA"/>
</dbReference>
<dbReference type="CDD" id="cd00075">
    <property type="entry name" value="HATPase"/>
    <property type="match status" value="1"/>
</dbReference>
<dbReference type="SUPFAM" id="SSF48452">
    <property type="entry name" value="TPR-like"/>
    <property type="match status" value="1"/>
</dbReference>
<comment type="catalytic activity">
    <reaction evidence="1">
        <text>ATP + protein L-histidine = ADP + protein N-phospho-L-histidine.</text>
        <dbReference type="EC" id="2.7.13.3"/>
    </reaction>
</comment>
<dbReference type="SMART" id="SM00387">
    <property type="entry name" value="HATPase_c"/>
    <property type="match status" value="1"/>
</dbReference>
<dbReference type="InterPro" id="IPR036097">
    <property type="entry name" value="HisK_dim/P_sf"/>
</dbReference>
<proteinExistence type="predicted"/>
<keyword evidence="3" id="KW-0597">Phosphoprotein</keyword>
<protein>
    <recommendedName>
        <fullName evidence="2">histidine kinase</fullName>
        <ecNumber evidence="2">2.7.13.3</ecNumber>
    </recommendedName>
</protein>
<dbReference type="PANTHER" id="PTHR42878">
    <property type="entry name" value="TWO-COMPONENT HISTIDINE KINASE"/>
    <property type="match status" value="1"/>
</dbReference>
<dbReference type="SUPFAM" id="SSF47384">
    <property type="entry name" value="Homodimeric domain of signal transducing histidine kinase"/>
    <property type="match status" value="1"/>
</dbReference>